<gene>
    <name evidence="2" type="ORF">SSFG_07250</name>
</gene>
<sequence length="96" mass="10970">MNAKRFRRGWSHSKGSPDTRSACEVPRCAGARCGTDQVLPRDDFLFARSFISAGEDIRDFLAESGRPLFRGAQSRQILEHLAGTDRERFRPWWPGF</sequence>
<protein>
    <submittedName>
        <fullName evidence="2">Predicted protein</fullName>
    </submittedName>
</protein>
<evidence type="ECO:0000256" key="1">
    <source>
        <dbReference type="SAM" id="MobiDB-lite"/>
    </source>
</evidence>
<proteinExistence type="predicted"/>
<dbReference type="AlphaFoldDB" id="D6A8N1"/>
<reference evidence="3" key="1">
    <citation type="submission" date="2008-12" db="EMBL/GenBank/DDBJ databases">
        <title>Annotation of Streptomyces ghanaensis ATCC 14672.</title>
        <authorList>
            <consortium name="The Broad Institute Genome Sequencing Platform"/>
            <consortium name="Broad Institute Microbial Sequencing Center"/>
            <person name="Fischbach M."/>
            <person name="Ward D."/>
            <person name="Young S."/>
            <person name="Kodira C.D."/>
            <person name="Zeng Q."/>
            <person name="Koehrsen M."/>
            <person name="Godfrey P."/>
            <person name="Alvarado L."/>
            <person name="Berlin A.M."/>
            <person name="Borenstein D."/>
            <person name="Chen Z."/>
            <person name="Engels R."/>
            <person name="Freedman E."/>
            <person name="Gellesch M."/>
            <person name="Goldberg J."/>
            <person name="Griggs A."/>
            <person name="Gujja S."/>
            <person name="Heiman D.I."/>
            <person name="Hepburn T.A."/>
            <person name="Howarth C."/>
            <person name="Jen D."/>
            <person name="Larson L."/>
            <person name="Lewis B."/>
            <person name="Mehta T."/>
            <person name="Park D."/>
            <person name="Pearson M."/>
            <person name="Roberts A."/>
            <person name="Saif S."/>
            <person name="Shea T.D."/>
            <person name="Shenoy N."/>
            <person name="Sisk P."/>
            <person name="Stolte C."/>
            <person name="Sykes S.N."/>
            <person name="Walk T."/>
            <person name="White J."/>
            <person name="Yandava C."/>
            <person name="Straight P."/>
            <person name="Clardy J."/>
            <person name="Hung D."/>
            <person name="Kolter R."/>
            <person name="Mekalanos J."/>
            <person name="Walker S."/>
            <person name="Walsh C.T."/>
            <person name="Wieland B.L.C."/>
            <person name="Ilzarbe M."/>
            <person name="Galagan J."/>
            <person name="Nusbaum C."/>
            <person name="Birren B."/>
        </authorList>
    </citation>
    <scope>NUCLEOTIDE SEQUENCE [LARGE SCALE GENOMIC DNA]</scope>
    <source>
        <strain evidence="3">ATCC 14672 / DSM 40746 / JCM 4963 / KCTC 9882 / NRRL B-12104 / FH 1290</strain>
    </source>
</reference>
<dbReference type="EMBL" id="DS999641">
    <property type="protein sequence ID" value="EFE72014.2"/>
    <property type="molecule type" value="Genomic_DNA"/>
</dbReference>
<name>D6A8N1_STRV1</name>
<dbReference type="Proteomes" id="UP000003824">
    <property type="component" value="Unassembled WGS sequence"/>
</dbReference>
<evidence type="ECO:0000313" key="3">
    <source>
        <dbReference type="Proteomes" id="UP000003824"/>
    </source>
</evidence>
<evidence type="ECO:0000313" key="2">
    <source>
        <dbReference type="EMBL" id="EFE72014.2"/>
    </source>
</evidence>
<organism evidence="2 3">
    <name type="scientific">Streptomyces viridosporus (strain ATCC 14672 / DSM 40746 / JCM 4963 / KCTC 9882 / NRRL B-12104 / FH 1290)</name>
    <name type="common">Streptomyces ghanaensis</name>
    <dbReference type="NCBI Taxonomy" id="566461"/>
    <lineage>
        <taxon>Bacteria</taxon>
        <taxon>Bacillati</taxon>
        <taxon>Actinomycetota</taxon>
        <taxon>Actinomycetes</taxon>
        <taxon>Kitasatosporales</taxon>
        <taxon>Streptomycetaceae</taxon>
        <taxon>Streptomyces</taxon>
    </lineage>
</organism>
<feature type="region of interest" description="Disordered" evidence="1">
    <location>
        <begin position="1"/>
        <end position="21"/>
    </location>
</feature>
<accession>D6A8N1</accession>
<feature type="compositionally biased region" description="Basic residues" evidence="1">
    <location>
        <begin position="1"/>
        <end position="11"/>
    </location>
</feature>